<gene>
    <name evidence="1" type="ORF">OPV22_010312</name>
</gene>
<reference evidence="1 2" key="1">
    <citation type="submission" date="2022-12" db="EMBL/GenBank/DDBJ databases">
        <title>Chromosome-scale assembly of the Ensete ventricosum genome.</title>
        <authorList>
            <person name="Dussert Y."/>
            <person name="Stocks J."/>
            <person name="Wendawek A."/>
            <person name="Woldeyes F."/>
            <person name="Nichols R.A."/>
            <person name="Borrell J.S."/>
        </authorList>
    </citation>
    <scope>NUCLEOTIDE SEQUENCE [LARGE SCALE GENOMIC DNA]</scope>
    <source>
        <strain evidence="2">cv. Maze</strain>
        <tissue evidence="1">Seeds</tissue>
    </source>
</reference>
<evidence type="ECO:0000313" key="1">
    <source>
        <dbReference type="EMBL" id="KAJ8499760.1"/>
    </source>
</evidence>
<name>A0AAV8Q270_ENSVE</name>
<evidence type="ECO:0000313" key="2">
    <source>
        <dbReference type="Proteomes" id="UP001222027"/>
    </source>
</evidence>
<accession>A0AAV8Q270</accession>
<sequence>MERRVEVAWRCDPGKMERNTKVSVPGANRKVKIGVLPWVEIGIGPARSTGFGGANGTLVFFRSYEAVAIVDTACCVCIVAYVLLPPPAAGQASDSIAQIVQAPSYAHYPLALRLGPRTIKSGFHYAGGDAIVQSDGCSVRRLGQMRLLRAWRLKISFFLFSYL</sequence>
<dbReference type="Proteomes" id="UP001222027">
    <property type="component" value="Unassembled WGS sequence"/>
</dbReference>
<comment type="caution">
    <text evidence="1">The sequence shown here is derived from an EMBL/GenBank/DDBJ whole genome shotgun (WGS) entry which is preliminary data.</text>
</comment>
<organism evidence="1 2">
    <name type="scientific">Ensete ventricosum</name>
    <name type="common">Abyssinian banana</name>
    <name type="synonym">Musa ensete</name>
    <dbReference type="NCBI Taxonomy" id="4639"/>
    <lineage>
        <taxon>Eukaryota</taxon>
        <taxon>Viridiplantae</taxon>
        <taxon>Streptophyta</taxon>
        <taxon>Embryophyta</taxon>
        <taxon>Tracheophyta</taxon>
        <taxon>Spermatophyta</taxon>
        <taxon>Magnoliopsida</taxon>
        <taxon>Liliopsida</taxon>
        <taxon>Zingiberales</taxon>
        <taxon>Musaceae</taxon>
        <taxon>Ensete</taxon>
    </lineage>
</organism>
<protein>
    <submittedName>
        <fullName evidence="1">Uncharacterized protein</fullName>
    </submittedName>
</protein>
<proteinExistence type="predicted"/>
<keyword evidence="2" id="KW-1185">Reference proteome</keyword>
<dbReference type="EMBL" id="JAQQAF010000003">
    <property type="protein sequence ID" value="KAJ8499760.1"/>
    <property type="molecule type" value="Genomic_DNA"/>
</dbReference>
<dbReference type="AlphaFoldDB" id="A0AAV8Q270"/>